<organism evidence="4 5">
    <name type="scientific">Anaeromyces robustus</name>
    <dbReference type="NCBI Taxonomy" id="1754192"/>
    <lineage>
        <taxon>Eukaryota</taxon>
        <taxon>Fungi</taxon>
        <taxon>Fungi incertae sedis</taxon>
        <taxon>Chytridiomycota</taxon>
        <taxon>Chytridiomycota incertae sedis</taxon>
        <taxon>Neocallimastigomycetes</taxon>
        <taxon>Neocallimastigales</taxon>
        <taxon>Neocallimastigaceae</taxon>
        <taxon>Anaeromyces</taxon>
    </lineage>
</organism>
<keyword evidence="2" id="KW-0472">Membrane</keyword>
<reference evidence="4 5" key="2">
    <citation type="submission" date="2016-08" db="EMBL/GenBank/DDBJ databases">
        <title>Pervasive Adenine N6-methylation of Active Genes in Fungi.</title>
        <authorList>
            <consortium name="DOE Joint Genome Institute"/>
            <person name="Mondo S.J."/>
            <person name="Dannebaum R.O."/>
            <person name="Kuo R.C."/>
            <person name="Labutti K."/>
            <person name="Haridas S."/>
            <person name="Kuo A."/>
            <person name="Salamov A."/>
            <person name="Ahrendt S.R."/>
            <person name="Lipzen A."/>
            <person name="Sullivan W."/>
            <person name="Andreopoulos W.B."/>
            <person name="Clum A."/>
            <person name="Lindquist E."/>
            <person name="Daum C."/>
            <person name="Ramamoorthy G.K."/>
            <person name="Gryganskyi A."/>
            <person name="Culley D."/>
            <person name="Magnuson J.K."/>
            <person name="James T.Y."/>
            <person name="O'Malley M.A."/>
            <person name="Stajich J.E."/>
            <person name="Spatafora J.W."/>
            <person name="Visel A."/>
            <person name="Grigoriev I.V."/>
        </authorList>
    </citation>
    <scope>NUCLEOTIDE SEQUENCE [LARGE SCALE GENOMIC DNA]</scope>
    <source>
        <strain evidence="4 5">S4</strain>
    </source>
</reference>
<keyword evidence="2" id="KW-1133">Transmembrane helix</keyword>
<reference evidence="4 5" key="1">
    <citation type="submission" date="2016-08" db="EMBL/GenBank/DDBJ databases">
        <title>A Parts List for Fungal Cellulosomes Revealed by Comparative Genomics.</title>
        <authorList>
            <consortium name="DOE Joint Genome Institute"/>
            <person name="Haitjema C.H."/>
            <person name="Gilmore S.P."/>
            <person name="Henske J.K."/>
            <person name="Solomon K.V."/>
            <person name="De Groot R."/>
            <person name="Kuo A."/>
            <person name="Mondo S.J."/>
            <person name="Salamov A.A."/>
            <person name="Labutti K."/>
            <person name="Zhao Z."/>
            <person name="Chiniquy J."/>
            <person name="Barry K."/>
            <person name="Brewer H.M."/>
            <person name="Purvine S.O."/>
            <person name="Wright A.T."/>
            <person name="Boxma B."/>
            <person name="Van Alen T."/>
            <person name="Hackstein J.H."/>
            <person name="Baker S.E."/>
            <person name="Grigoriev I.V."/>
            <person name="O'Malley M.A."/>
        </authorList>
    </citation>
    <scope>NUCLEOTIDE SEQUENCE [LARGE SCALE GENOMIC DNA]</scope>
    <source>
        <strain evidence="4 5">S4</strain>
    </source>
</reference>
<comment type="caution">
    <text evidence="4">The sequence shown here is derived from an EMBL/GenBank/DDBJ whole genome shotgun (WGS) entry which is preliminary data.</text>
</comment>
<sequence>MTEKTFEKKIESEDNDENNNNNNTVVIDVKELQSTKPEEKQARELNDNHKKKKKVNIFKQLTLPRVYIIAIIAYITQLALAYLYEFIYQGLAFLFLNVNTEIISENNTNQTSLEGDLQKNFFKMSLIIYICFIGPIIEEFIFRFCIFRPIQLLGKKIRKNSKFLGWAIIIFAFLISSSIFSFAHFNYSFDVLIIEINHFPGYFIFAIVLAAAYHYDGYLMEPILAHMLNNTIAIILIYFENVL</sequence>
<feature type="transmembrane region" description="Helical" evidence="2">
    <location>
        <begin position="163"/>
        <end position="187"/>
    </location>
</feature>
<evidence type="ECO:0000313" key="4">
    <source>
        <dbReference type="EMBL" id="ORX79492.1"/>
    </source>
</evidence>
<feature type="region of interest" description="Disordered" evidence="1">
    <location>
        <begin position="1"/>
        <end position="23"/>
    </location>
</feature>
<dbReference type="PANTHER" id="PTHR36435">
    <property type="entry name" value="SLR1288 PROTEIN"/>
    <property type="match status" value="1"/>
</dbReference>
<evidence type="ECO:0000313" key="5">
    <source>
        <dbReference type="Proteomes" id="UP000193944"/>
    </source>
</evidence>
<feature type="transmembrane region" description="Helical" evidence="2">
    <location>
        <begin position="66"/>
        <end position="84"/>
    </location>
</feature>
<dbReference type="InterPro" id="IPR052710">
    <property type="entry name" value="CAAX_protease"/>
</dbReference>
<dbReference type="InterPro" id="IPR003675">
    <property type="entry name" value="Rce1/LyrA-like_dom"/>
</dbReference>
<accession>A0A1Y1X1B8</accession>
<name>A0A1Y1X1B8_9FUNG</name>
<dbReference type="GO" id="GO:0004175">
    <property type="term" value="F:endopeptidase activity"/>
    <property type="evidence" value="ECO:0007669"/>
    <property type="project" value="UniProtKB-ARBA"/>
</dbReference>
<evidence type="ECO:0000256" key="2">
    <source>
        <dbReference type="SAM" id="Phobius"/>
    </source>
</evidence>
<keyword evidence="2" id="KW-0812">Transmembrane</keyword>
<dbReference type="Pfam" id="PF02517">
    <property type="entry name" value="Rce1-like"/>
    <property type="match status" value="1"/>
</dbReference>
<feature type="compositionally biased region" description="Basic and acidic residues" evidence="1">
    <location>
        <begin position="1"/>
        <end position="12"/>
    </location>
</feature>
<protein>
    <recommendedName>
        <fullName evidence="3">CAAX prenyl protease 2/Lysostaphin resistance protein A-like domain-containing protein</fullName>
    </recommendedName>
</protein>
<evidence type="ECO:0000256" key="1">
    <source>
        <dbReference type="SAM" id="MobiDB-lite"/>
    </source>
</evidence>
<dbReference type="Proteomes" id="UP000193944">
    <property type="component" value="Unassembled WGS sequence"/>
</dbReference>
<evidence type="ECO:0000259" key="3">
    <source>
        <dbReference type="Pfam" id="PF02517"/>
    </source>
</evidence>
<feature type="domain" description="CAAX prenyl protease 2/Lysostaphin resistance protein A-like" evidence="3">
    <location>
        <begin position="124"/>
        <end position="232"/>
    </location>
</feature>
<keyword evidence="5" id="KW-1185">Reference proteome</keyword>
<dbReference type="GO" id="GO:0080120">
    <property type="term" value="P:CAAX-box protein maturation"/>
    <property type="evidence" value="ECO:0007669"/>
    <property type="project" value="UniProtKB-ARBA"/>
</dbReference>
<feature type="transmembrane region" description="Helical" evidence="2">
    <location>
        <begin position="199"/>
        <end position="216"/>
    </location>
</feature>
<gene>
    <name evidence="4" type="ORF">BCR32DRAFT_328107</name>
</gene>
<feature type="transmembrane region" description="Helical" evidence="2">
    <location>
        <begin position="121"/>
        <end position="142"/>
    </location>
</feature>
<dbReference type="AlphaFoldDB" id="A0A1Y1X1B8"/>
<dbReference type="EMBL" id="MCFG01000173">
    <property type="protein sequence ID" value="ORX79492.1"/>
    <property type="molecule type" value="Genomic_DNA"/>
</dbReference>
<proteinExistence type="predicted"/>
<feature type="transmembrane region" description="Helical" evidence="2">
    <location>
        <begin position="223"/>
        <end position="239"/>
    </location>
</feature>
<dbReference type="PANTHER" id="PTHR36435:SF1">
    <property type="entry name" value="CAAX AMINO TERMINAL PROTEASE FAMILY PROTEIN"/>
    <property type="match status" value="1"/>
</dbReference>